<sequence>MKKRVVSIIFAIFLVSLSVLPVFAESQGANKYGRLVDNAQLLSDIEYAQLKEHIDTVSEKYTFDVVIVTEKSIGDKTPTEYADDFFDYKGYGEGDNHDGILFLLDMENRKWAISTTGAGIPYFTDYGQEKIMDDVKPYLSDGEYYDAFDTFVTMCDDYIDKAINDEPYDVGNQPKTIIPIYYIIFGGVGIGVLVGFIVVLVMKSKLKSVRMQPLANSYVKSGSFNVIERSDLYLYRHVSKTAKPKDNGGSSGGGSSTHTSSSGTSHGGSSGSF</sequence>
<name>A0A4P8XSW1_9FIRM</name>
<feature type="signal peptide" evidence="3">
    <location>
        <begin position="1"/>
        <end position="24"/>
    </location>
</feature>
<evidence type="ECO:0000256" key="1">
    <source>
        <dbReference type="SAM" id="MobiDB-lite"/>
    </source>
</evidence>
<organism evidence="5 6">
    <name type="scientific">Ruminococcus bovis</name>
    <dbReference type="NCBI Taxonomy" id="2564099"/>
    <lineage>
        <taxon>Bacteria</taxon>
        <taxon>Bacillati</taxon>
        <taxon>Bacillota</taxon>
        <taxon>Clostridia</taxon>
        <taxon>Eubacteriales</taxon>
        <taxon>Oscillospiraceae</taxon>
        <taxon>Ruminococcus</taxon>
    </lineage>
</organism>
<dbReference type="AlphaFoldDB" id="A0A4P8XSW1"/>
<evidence type="ECO:0000313" key="5">
    <source>
        <dbReference type="EMBL" id="QCT06026.1"/>
    </source>
</evidence>
<dbReference type="InterPro" id="IPR007621">
    <property type="entry name" value="TPM_dom"/>
</dbReference>
<proteinExistence type="predicted"/>
<keyword evidence="2" id="KW-1133">Transmembrane helix</keyword>
<protein>
    <submittedName>
        <fullName evidence="5">TPM domain-containing protein</fullName>
    </submittedName>
</protein>
<dbReference type="RefSeq" id="WP_138156124.1">
    <property type="nucleotide sequence ID" value="NZ_CP039381.1"/>
</dbReference>
<dbReference type="Gene3D" id="3.10.310.50">
    <property type="match status" value="1"/>
</dbReference>
<dbReference type="PANTHER" id="PTHR30373:SF2">
    <property type="entry name" value="UPF0603 PROTEIN YGCG"/>
    <property type="match status" value="1"/>
</dbReference>
<dbReference type="Proteomes" id="UP000301475">
    <property type="component" value="Chromosome"/>
</dbReference>
<evidence type="ECO:0000256" key="3">
    <source>
        <dbReference type="SAM" id="SignalP"/>
    </source>
</evidence>
<keyword evidence="6" id="KW-1185">Reference proteome</keyword>
<evidence type="ECO:0000259" key="4">
    <source>
        <dbReference type="Pfam" id="PF04536"/>
    </source>
</evidence>
<dbReference type="OrthoDB" id="9806054at2"/>
<dbReference type="EMBL" id="CP039381">
    <property type="protein sequence ID" value="QCT06026.1"/>
    <property type="molecule type" value="Genomic_DNA"/>
</dbReference>
<keyword evidence="3" id="KW-0732">Signal</keyword>
<feature type="domain" description="TPM" evidence="4">
    <location>
        <begin position="36"/>
        <end position="157"/>
    </location>
</feature>
<gene>
    <name evidence="5" type="ORF">E5Z56_00980</name>
</gene>
<feature type="chain" id="PRO_5020239127" evidence="3">
    <location>
        <begin position="25"/>
        <end position="273"/>
    </location>
</feature>
<reference evidence="5 6" key="1">
    <citation type="submission" date="2019-04" db="EMBL/GenBank/DDBJ databases">
        <authorList>
            <person name="Embree M."/>
            <person name="Gaffney J.R."/>
        </authorList>
    </citation>
    <scope>NUCLEOTIDE SEQUENCE [LARGE SCALE GENOMIC DNA]</scope>
    <source>
        <strain evidence="5 6">JE7A12</strain>
    </source>
</reference>
<feature type="transmembrane region" description="Helical" evidence="2">
    <location>
        <begin position="180"/>
        <end position="202"/>
    </location>
</feature>
<keyword evidence="2" id="KW-0472">Membrane</keyword>
<feature type="region of interest" description="Disordered" evidence="1">
    <location>
        <begin position="241"/>
        <end position="273"/>
    </location>
</feature>
<accession>A0A4P8XSW1</accession>
<keyword evidence="2" id="KW-0812">Transmembrane</keyword>
<dbReference type="KEGG" id="ruj:E5Z56_00980"/>
<evidence type="ECO:0000256" key="2">
    <source>
        <dbReference type="SAM" id="Phobius"/>
    </source>
</evidence>
<dbReference type="PANTHER" id="PTHR30373">
    <property type="entry name" value="UPF0603 PROTEIN YGCG"/>
    <property type="match status" value="1"/>
</dbReference>
<evidence type="ECO:0000313" key="6">
    <source>
        <dbReference type="Proteomes" id="UP000301475"/>
    </source>
</evidence>
<dbReference type="Pfam" id="PF04536">
    <property type="entry name" value="TPM_phosphatase"/>
    <property type="match status" value="1"/>
</dbReference>